<comment type="caution">
    <text evidence="1">The sequence shown here is derived from an EMBL/GenBank/DDBJ whole genome shotgun (WGS) entry which is preliminary data.</text>
</comment>
<organism evidence="1 2">
    <name type="scientific">Peronosclerospora sorghi</name>
    <dbReference type="NCBI Taxonomy" id="230839"/>
    <lineage>
        <taxon>Eukaryota</taxon>
        <taxon>Sar</taxon>
        <taxon>Stramenopiles</taxon>
        <taxon>Oomycota</taxon>
        <taxon>Peronosporomycetes</taxon>
        <taxon>Peronosporales</taxon>
        <taxon>Peronosporaceae</taxon>
        <taxon>Peronosclerospora</taxon>
    </lineage>
</organism>
<proteinExistence type="predicted"/>
<reference evidence="1 2" key="1">
    <citation type="journal article" date="2022" name="bioRxiv">
        <title>The genome of the oomycete Peronosclerospora sorghi, a cosmopolitan pathogen of maize and sorghum, is inflated with dispersed pseudogenes.</title>
        <authorList>
            <person name="Fletcher K."/>
            <person name="Martin F."/>
            <person name="Isakeit T."/>
            <person name="Cavanaugh K."/>
            <person name="Magill C."/>
            <person name="Michelmore R."/>
        </authorList>
    </citation>
    <scope>NUCLEOTIDE SEQUENCE [LARGE SCALE GENOMIC DNA]</scope>
    <source>
        <strain evidence="1">P6</strain>
    </source>
</reference>
<gene>
    <name evidence="1" type="ORF">PsorP6_016441</name>
</gene>
<protein>
    <submittedName>
        <fullName evidence="1">Uncharacterized protein</fullName>
    </submittedName>
</protein>
<keyword evidence="2" id="KW-1185">Reference proteome</keyword>
<dbReference type="EMBL" id="CM047587">
    <property type="protein sequence ID" value="KAI9907464.1"/>
    <property type="molecule type" value="Genomic_DNA"/>
</dbReference>
<evidence type="ECO:0000313" key="1">
    <source>
        <dbReference type="EMBL" id="KAI9907464.1"/>
    </source>
</evidence>
<accession>A0ACC0VLY2</accession>
<dbReference type="Proteomes" id="UP001163321">
    <property type="component" value="Chromosome 8"/>
</dbReference>
<sequence>MNEAYHLASGVSFVERNPDDMEITKTAIEDRPYSFSSTFFDAYYTIHNDPKSHCSYKSFELDGFLCFRLSLHNKRDEMIKFNFFSDRNALESVSSCSMLTSTPALRFWCQERPVYDLPYTSDIGGSANWLTTTSDMDNNLYHILNCVG</sequence>
<evidence type="ECO:0000313" key="2">
    <source>
        <dbReference type="Proteomes" id="UP001163321"/>
    </source>
</evidence>
<name>A0ACC0VLY2_9STRA</name>